<reference evidence="1" key="1">
    <citation type="journal article" date="2019" name="Sci. Rep.">
        <title>Draft genome of Tanacetum cinerariifolium, the natural source of mosquito coil.</title>
        <authorList>
            <person name="Yamashiro T."/>
            <person name="Shiraishi A."/>
            <person name="Satake H."/>
            <person name="Nakayama K."/>
        </authorList>
    </citation>
    <scope>NUCLEOTIDE SEQUENCE</scope>
</reference>
<dbReference type="EMBL" id="BKCJ010442168">
    <property type="protein sequence ID" value="GFA54104.1"/>
    <property type="molecule type" value="Genomic_DNA"/>
</dbReference>
<dbReference type="AlphaFoldDB" id="A0A699JRT4"/>
<proteinExistence type="predicted"/>
<sequence length="66" mass="7287">TKARVFAGKEWGNDCRSGRMEQEVGRGKSFGLSNPCSSSRVLPKSGSFSGCFNRSWRNWFSSCSGM</sequence>
<accession>A0A699JRT4</accession>
<evidence type="ECO:0000313" key="1">
    <source>
        <dbReference type="EMBL" id="GFA54104.1"/>
    </source>
</evidence>
<gene>
    <name evidence="1" type="ORF">Tci_626076</name>
</gene>
<comment type="caution">
    <text evidence="1">The sequence shown here is derived from an EMBL/GenBank/DDBJ whole genome shotgun (WGS) entry which is preliminary data.</text>
</comment>
<protein>
    <submittedName>
        <fullName evidence="1">Uncharacterized protein</fullName>
    </submittedName>
</protein>
<name>A0A699JRT4_TANCI</name>
<organism evidence="1">
    <name type="scientific">Tanacetum cinerariifolium</name>
    <name type="common">Dalmatian daisy</name>
    <name type="synonym">Chrysanthemum cinerariifolium</name>
    <dbReference type="NCBI Taxonomy" id="118510"/>
    <lineage>
        <taxon>Eukaryota</taxon>
        <taxon>Viridiplantae</taxon>
        <taxon>Streptophyta</taxon>
        <taxon>Embryophyta</taxon>
        <taxon>Tracheophyta</taxon>
        <taxon>Spermatophyta</taxon>
        <taxon>Magnoliopsida</taxon>
        <taxon>eudicotyledons</taxon>
        <taxon>Gunneridae</taxon>
        <taxon>Pentapetalae</taxon>
        <taxon>asterids</taxon>
        <taxon>campanulids</taxon>
        <taxon>Asterales</taxon>
        <taxon>Asteraceae</taxon>
        <taxon>Asteroideae</taxon>
        <taxon>Anthemideae</taxon>
        <taxon>Anthemidinae</taxon>
        <taxon>Tanacetum</taxon>
    </lineage>
</organism>
<feature type="non-terminal residue" evidence="1">
    <location>
        <position position="1"/>
    </location>
</feature>